<protein>
    <submittedName>
        <fullName evidence="2">Uncharacterized protein</fullName>
    </submittedName>
</protein>
<dbReference type="Proteomes" id="UP000597444">
    <property type="component" value="Unassembled WGS sequence"/>
</dbReference>
<organism evidence="2 3">
    <name type="scientific">Reticulibacter mediterranei</name>
    <dbReference type="NCBI Taxonomy" id="2778369"/>
    <lineage>
        <taxon>Bacteria</taxon>
        <taxon>Bacillati</taxon>
        <taxon>Chloroflexota</taxon>
        <taxon>Ktedonobacteria</taxon>
        <taxon>Ktedonobacterales</taxon>
        <taxon>Reticulibacteraceae</taxon>
        <taxon>Reticulibacter</taxon>
    </lineage>
</organism>
<accession>A0A8J3N4T6</accession>
<sequence length="55" mass="6071">MGVGWKRTGGQQQDAQEQKGKRTQRYGVCPGGEWLPVMQIIKNGDDPPDELAEDA</sequence>
<name>A0A8J3N4T6_9CHLR</name>
<reference evidence="2" key="1">
    <citation type="submission" date="2020-10" db="EMBL/GenBank/DDBJ databases">
        <title>Taxonomic study of unclassified bacteria belonging to the class Ktedonobacteria.</title>
        <authorList>
            <person name="Yabe S."/>
            <person name="Wang C.M."/>
            <person name="Zheng Y."/>
            <person name="Sakai Y."/>
            <person name="Cavaletti L."/>
            <person name="Monciardini P."/>
            <person name="Donadio S."/>
        </authorList>
    </citation>
    <scope>NUCLEOTIDE SEQUENCE</scope>
    <source>
        <strain evidence="2">ID150040</strain>
    </source>
</reference>
<dbReference type="AlphaFoldDB" id="A0A8J3N4T6"/>
<evidence type="ECO:0000256" key="1">
    <source>
        <dbReference type="SAM" id="MobiDB-lite"/>
    </source>
</evidence>
<evidence type="ECO:0000313" key="3">
    <source>
        <dbReference type="Proteomes" id="UP000597444"/>
    </source>
</evidence>
<dbReference type="EMBL" id="BNJK01000002">
    <property type="protein sequence ID" value="GHO98557.1"/>
    <property type="molecule type" value="Genomic_DNA"/>
</dbReference>
<evidence type="ECO:0000313" key="2">
    <source>
        <dbReference type="EMBL" id="GHO98557.1"/>
    </source>
</evidence>
<gene>
    <name evidence="2" type="ORF">KSF_086050</name>
</gene>
<keyword evidence="3" id="KW-1185">Reference proteome</keyword>
<feature type="region of interest" description="Disordered" evidence="1">
    <location>
        <begin position="1"/>
        <end position="30"/>
    </location>
</feature>
<proteinExistence type="predicted"/>
<comment type="caution">
    <text evidence="2">The sequence shown here is derived from an EMBL/GenBank/DDBJ whole genome shotgun (WGS) entry which is preliminary data.</text>
</comment>